<name>A0A8S9YFZ4_9TREM</name>
<reference evidence="1" key="1">
    <citation type="submission" date="2019-07" db="EMBL/GenBank/DDBJ databases">
        <title>Annotation for the trematode Paragonimus miyazaki's.</title>
        <authorList>
            <person name="Choi Y.-J."/>
        </authorList>
    </citation>
    <scope>NUCLEOTIDE SEQUENCE</scope>
    <source>
        <strain evidence="1">Japan</strain>
    </source>
</reference>
<accession>A0A8S9YFZ4</accession>
<gene>
    <name evidence="1" type="ORF">EG68_12437</name>
</gene>
<sequence length="53" mass="6115">MAVVCFYYSKDSTIYWQVGRELRNGLGGICVICHTSTVRIVVLTTQYVKCYYL</sequence>
<dbReference type="Proteomes" id="UP000822476">
    <property type="component" value="Unassembled WGS sequence"/>
</dbReference>
<protein>
    <submittedName>
        <fullName evidence="1">Uncharacterized protein</fullName>
    </submittedName>
</protein>
<proteinExistence type="predicted"/>
<dbReference type="AlphaFoldDB" id="A0A8S9YFZ4"/>
<keyword evidence="2" id="KW-1185">Reference proteome</keyword>
<organism evidence="1 2">
    <name type="scientific">Paragonimus skrjabini miyazakii</name>
    <dbReference type="NCBI Taxonomy" id="59628"/>
    <lineage>
        <taxon>Eukaryota</taxon>
        <taxon>Metazoa</taxon>
        <taxon>Spiralia</taxon>
        <taxon>Lophotrochozoa</taxon>
        <taxon>Platyhelminthes</taxon>
        <taxon>Trematoda</taxon>
        <taxon>Digenea</taxon>
        <taxon>Plagiorchiida</taxon>
        <taxon>Troglotremata</taxon>
        <taxon>Troglotrematidae</taxon>
        <taxon>Paragonimus</taxon>
    </lineage>
</organism>
<comment type="caution">
    <text evidence="1">The sequence shown here is derived from an EMBL/GenBank/DDBJ whole genome shotgun (WGS) entry which is preliminary data.</text>
</comment>
<dbReference type="EMBL" id="JTDE01012350">
    <property type="protein sequence ID" value="KAF7234123.1"/>
    <property type="molecule type" value="Genomic_DNA"/>
</dbReference>
<evidence type="ECO:0000313" key="2">
    <source>
        <dbReference type="Proteomes" id="UP000822476"/>
    </source>
</evidence>
<evidence type="ECO:0000313" key="1">
    <source>
        <dbReference type="EMBL" id="KAF7234123.1"/>
    </source>
</evidence>